<gene>
    <name evidence="7" type="ORF">FW778_12765</name>
</gene>
<evidence type="ECO:0000313" key="7">
    <source>
        <dbReference type="EMBL" id="KAA9038434.1"/>
    </source>
</evidence>
<evidence type="ECO:0000256" key="2">
    <source>
        <dbReference type="ARBA" id="ARBA00022475"/>
    </source>
</evidence>
<keyword evidence="4 6" id="KW-1133">Transmembrane helix</keyword>
<feature type="transmembrane region" description="Helical" evidence="6">
    <location>
        <begin position="146"/>
        <end position="166"/>
    </location>
</feature>
<dbReference type="InterPro" id="IPR050475">
    <property type="entry name" value="Prenyltransferase_related"/>
</dbReference>
<dbReference type="InterPro" id="IPR000537">
    <property type="entry name" value="UbiA_prenyltransferase"/>
</dbReference>
<dbReference type="Proteomes" id="UP000326903">
    <property type="component" value="Unassembled WGS sequence"/>
</dbReference>
<feature type="transmembrane region" description="Helical" evidence="6">
    <location>
        <begin position="225"/>
        <end position="251"/>
    </location>
</feature>
<evidence type="ECO:0000256" key="3">
    <source>
        <dbReference type="ARBA" id="ARBA00022692"/>
    </source>
</evidence>
<dbReference type="GO" id="GO:0016765">
    <property type="term" value="F:transferase activity, transferring alkyl or aryl (other than methyl) groups"/>
    <property type="evidence" value="ECO:0007669"/>
    <property type="project" value="InterPro"/>
</dbReference>
<feature type="transmembrane region" description="Helical" evidence="6">
    <location>
        <begin position="186"/>
        <end position="204"/>
    </location>
</feature>
<keyword evidence="7" id="KW-0830">Ubiquinone</keyword>
<dbReference type="CDD" id="cd13961">
    <property type="entry name" value="PT_UbiA_DGGGPS"/>
    <property type="match status" value="1"/>
</dbReference>
<keyword evidence="2" id="KW-1003">Cell membrane</keyword>
<proteinExistence type="predicted"/>
<feature type="transmembrane region" description="Helical" evidence="6">
    <location>
        <begin position="96"/>
        <end position="117"/>
    </location>
</feature>
<keyword evidence="5 6" id="KW-0472">Membrane</keyword>
<comment type="subcellular location">
    <subcellularLocation>
        <location evidence="1">Membrane</location>
        <topology evidence="1">Multi-pass membrane protein</topology>
    </subcellularLocation>
</comment>
<name>A0A5J5IFN1_9BACT</name>
<dbReference type="RefSeq" id="WP_150415109.1">
    <property type="nucleotide sequence ID" value="NZ_VYQF01000003.1"/>
</dbReference>
<dbReference type="Gene3D" id="1.20.120.1780">
    <property type="entry name" value="UbiA prenyltransferase"/>
    <property type="match status" value="1"/>
</dbReference>
<dbReference type="Gene3D" id="1.10.357.140">
    <property type="entry name" value="UbiA prenyltransferase"/>
    <property type="match status" value="1"/>
</dbReference>
<dbReference type="PANTHER" id="PTHR42723:SF1">
    <property type="entry name" value="CHLOROPHYLL SYNTHASE, CHLOROPLASTIC"/>
    <property type="match status" value="1"/>
</dbReference>
<evidence type="ECO:0000313" key="8">
    <source>
        <dbReference type="Proteomes" id="UP000326903"/>
    </source>
</evidence>
<dbReference type="InterPro" id="IPR044878">
    <property type="entry name" value="UbiA_sf"/>
</dbReference>
<feature type="transmembrane region" description="Helical" evidence="6">
    <location>
        <begin position="257"/>
        <end position="276"/>
    </location>
</feature>
<feature type="transmembrane region" description="Helical" evidence="6">
    <location>
        <begin position="12"/>
        <end position="31"/>
    </location>
</feature>
<dbReference type="NCBIfam" id="NF009513">
    <property type="entry name" value="PRK12872.1-3"/>
    <property type="match status" value="1"/>
</dbReference>
<keyword evidence="8" id="KW-1185">Reference proteome</keyword>
<feature type="transmembrane region" description="Helical" evidence="6">
    <location>
        <begin position="123"/>
        <end position="139"/>
    </location>
</feature>
<comment type="caution">
    <text evidence="7">The sequence shown here is derived from an EMBL/GenBank/DDBJ whole genome shotgun (WGS) entry which is preliminary data.</text>
</comment>
<dbReference type="EMBL" id="VYQF01000003">
    <property type="protein sequence ID" value="KAA9038434.1"/>
    <property type="molecule type" value="Genomic_DNA"/>
</dbReference>
<dbReference type="AlphaFoldDB" id="A0A5J5IFN1"/>
<evidence type="ECO:0000256" key="4">
    <source>
        <dbReference type="ARBA" id="ARBA00022989"/>
    </source>
</evidence>
<keyword evidence="3 6" id="KW-0812">Transmembrane</keyword>
<organism evidence="7 8">
    <name type="scientific">Ginsengibacter hankyongi</name>
    <dbReference type="NCBI Taxonomy" id="2607284"/>
    <lineage>
        <taxon>Bacteria</taxon>
        <taxon>Pseudomonadati</taxon>
        <taxon>Bacteroidota</taxon>
        <taxon>Chitinophagia</taxon>
        <taxon>Chitinophagales</taxon>
        <taxon>Chitinophagaceae</taxon>
        <taxon>Ginsengibacter</taxon>
    </lineage>
</organism>
<evidence type="ECO:0000256" key="6">
    <source>
        <dbReference type="SAM" id="Phobius"/>
    </source>
</evidence>
<accession>A0A5J5IFN1</accession>
<sequence>MNIVSAFFKLTRWPNLVFIALTQMLFRFFVLRFVYHDGTGDAEYIKLPLSLFYWLVFASVCIAAAGYIINDYFDVNIDLINKPSKLIIDRYIKRRWAIVWHIVLSFTGLVISCYIGYKLRNFYIPVFNFAAIILLWFYSTTFKKKLLIGNILISLLTAWVILVLTFSEHPVHVISSDAYWKRLIKLSFIYAGFAFIISLIREVIKDMEDMRGDAKYGGTTMPIVWGLQVSKVFVAVWLVVIIAGVAGVQIYVLQLGWWLSAVYSLFAIIIPLAWILRKLYNAQSPKDFHQLSTAVKVVMFTGILSMVFF</sequence>
<feature type="transmembrane region" description="Helical" evidence="6">
    <location>
        <begin position="51"/>
        <end position="75"/>
    </location>
</feature>
<evidence type="ECO:0000256" key="5">
    <source>
        <dbReference type="ARBA" id="ARBA00023136"/>
    </source>
</evidence>
<dbReference type="PANTHER" id="PTHR42723">
    <property type="entry name" value="CHLOROPHYLL SYNTHASE"/>
    <property type="match status" value="1"/>
</dbReference>
<dbReference type="Pfam" id="PF01040">
    <property type="entry name" value="UbiA"/>
    <property type="match status" value="1"/>
</dbReference>
<evidence type="ECO:0000256" key="1">
    <source>
        <dbReference type="ARBA" id="ARBA00004141"/>
    </source>
</evidence>
<reference evidence="7 8" key="1">
    <citation type="submission" date="2019-09" db="EMBL/GenBank/DDBJ databases">
        <title>Draft genome sequence of Ginsengibacter sp. BR5-29.</title>
        <authorList>
            <person name="Im W.-T."/>
        </authorList>
    </citation>
    <scope>NUCLEOTIDE SEQUENCE [LARGE SCALE GENOMIC DNA]</scope>
    <source>
        <strain evidence="7 8">BR5-29</strain>
    </source>
</reference>
<protein>
    <submittedName>
        <fullName evidence="7">Ubiquinone biosynthesis protein UbiA</fullName>
    </submittedName>
</protein>
<dbReference type="GO" id="GO:0016020">
    <property type="term" value="C:membrane"/>
    <property type="evidence" value="ECO:0007669"/>
    <property type="project" value="UniProtKB-SubCell"/>
</dbReference>